<feature type="region of interest" description="Disordered" evidence="1">
    <location>
        <begin position="200"/>
        <end position="236"/>
    </location>
</feature>
<name>E0VRY4_PEDHC</name>
<dbReference type="KEGG" id="phu:Phum_PHUM407250"/>
<dbReference type="GeneID" id="8234023"/>
<dbReference type="EMBL" id="DS235634">
    <property type="protein sequence ID" value="EEB16140.1"/>
    <property type="molecule type" value="Genomic_DNA"/>
</dbReference>
<dbReference type="eggNOG" id="KOG4240">
    <property type="taxonomic scope" value="Eukaryota"/>
</dbReference>
<dbReference type="InParanoid" id="E0VRY4"/>
<dbReference type="VEuPathDB" id="VectorBase:PHUM407250"/>
<sequence length="388" mass="44269">MDNNTLGSYISGWPMVETKTQPETYQTEEHVIWQIEPNIENKQEFVSDNHNNIIQQIPLTYLTSNDKNINCNNNNNNLRTIVKPITYVINPNNVCDLNKYCDGNQNDGNIILNQQHSIVLVKDLSLNILKTNDCLEVEENKFDGNFLTKILGQNKINSSSIILTNENKDVINNGAGVVACEKKKKKEGNEIKCRKNKIMESENNNNNNNNNLIKSKGERKTGTCKKPLRKRKNSKLNKKTLAKILPKKSNPLKNVKGVGKTEKIGNDVINDDVDVDVDMAEKNLFELTKLEDNVNEVMERLKIGCDCSDTNCFEGLDPDKVFRHRLNIADLTKAEHDMYLMGVIMASVQNLEETCRHKERIRIRSCYAYQVSIFNKIFQIPLCAPPRV</sequence>
<proteinExistence type="predicted"/>
<keyword evidence="4" id="KW-1185">Reference proteome</keyword>
<reference evidence="3" key="3">
    <citation type="submission" date="2021-02" db="UniProtKB">
        <authorList>
            <consortium name="EnsemblMetazoa"/>
        </authorList>
    </citation>
    <scope>IDENTIFICATION</scope>
    <source>
        <strain evidence="3">USDA</strain>
    </source>
</reference>
<evidence type="ECO:0000256" key="1">
    <source>
        <dbReference type="SAM" id="MobiDB-lite"/>
    </source>
</evidence>
<dbReference type="AlphaFoldDB" id="E0VRY4"/>
<dbReference type="OrthoDB" id="8194213at2759"/>
<feature type="compositionally biased region" description="Basic residues" evidence="1">
    <location>
        <begin position="222"/>
        <end position="236"/>
    </location>
</feature>
<dbReference type="EMBL" id="AAZO01004906">
    <property type="status" value="NOT_ANNOTATED_CDS"/>
    <property type="molecule type" value="Genomic_DNA"/>
</dbReference>
<dbReference type="Proteomes" id="UP000009046">
    <property type="component" value="Unassembled WGS sequence"/>
</dbReference>
<gene>
    <name evidence="3" type="primary">8234023</name>
    <name evidence="2" type="ORF">Phum_PHUM407250</name>
</gene>
<protein>
    <submittedName>
        <fullName evidence="2 3">Uncharacterized protein</fullName>
    </submittedName>
</protein>
<evidence type="ECO:0000313" key="3">
    <source>
        <dbReference type="EnsemblMetazoa" id="PHUM407250-PA"/>
    </source>
</evidence>
<organism>
    <name type="scientific">Pediculus humanus subsp. corporis</name>
    <name type="common">Body louse</name>
    <dbReference type="NCBI Taxonomy" id="121224"/>
    <lineage>
        <taxon>Eukaryota</taxon>
        <taxon>Metazoa</taxon>
        <taxon>Ecdysozoa</taxon>
        <taxon>Arthropoda</taxon>
        <taxon>Hexapoda</taxon>
        <taxon>Insecta</taxon>
        <taxon>Pterygota</taxon>
        <taxon>Neoptera</taxon>
        <taxon>Paraneoptera</taxon>
        <taxon>Psocodea</taxon>
        <taxon>Troctomorpha</taxon>
        <taxon>Phthiraptera</taxon>
        <taxon>Anoplura</taxon>
        <taxon>Pediculidae</taxon>
        <taxon>Pediculus</taxon>
    </lineage>
</organism>
<dbReference type="RefSeq" id="XP_002428878.1">
    <property type="nucleotide sequence ID" value="XM_002428833.1"/>
</dbReference>
<accession>E0VRY4</accession>
<reference evidence="2" key="1">
    <citation type="submission" date="2007-04" db="EMBL/GenBank/DDBJ databases">
        <title>Annotation of Pediculus humanus corporis strain USDA.</title>
        <authorList>
            <person name="Kirkness E."/>
            <person name="Hannick L."/>
            <person name="Hass B."/>
            <person name="Bruggner R."/>
            <person name="Lawson D."/>
            <person name="Bidwell S."/>
            <person name="Joardar V."/>
            <person name="Caler E."/>
            <person name="Walenz B."/>
            <person name="Inman J."/>
            <person name="Schobel S."/>
            <person name="Galinsky K."/>
            <person name="Amedeo P."/>
            <person name="Strausberg R."/>
        </authorList>
    </citation>
    <scope>NUCLEOTIDE SEQUENCE</scope>
    <source>
        <strain evidence="2">USDA</strain>
    </source>
</reference>
<evidence type="ECO:0000313" key="2">
    <source>
        <dbReference type="EMBL" id="EEB16140.1"/>
    </source>
</evidence>
<evidence type="ECO:0000313" key="4">
    <source>
        <dbReference type="Proteomes" id="UP000009046"/>
    </source>
</evidence>
<dbReference type="HOGENOM" id="CLU_712340_0_0_1"/>
<dbReference type="EnsemblMetazoa" id="PHUM407250-RA">
    <property type="protein sequence ID" value="PHUM407250-PA"/>
    <property type="gene ID" value="PHUM407250"/>
</dbReference>
<reference evidence="2" key="2">
    <citation type="submission" date="2007-04" db="EMBL/GenBank/DDBJ databases">
        <title>The genome of the human body louse.</title>
        <authorList>
            <consortium name="The Human Body Louse Genome Consortium"/>
            <person name="Kirkness E."/>
            <person name="Walenz B."/>
            <person name="Hass B."/>
            <person name="Bruggner R."/>
            <person name="Strausberg R."/>
        </authorList>
    </citation>
    <scope>NUCLEOTIDE SEQUENCE</scope>
    <source>
        <strain evidence="2">USDA</strain>
    </source>
</reference>
<dbReference type="CTD" id="8234023"/>